<feature type="signal peptide" evidence="2">
    <location>
        <begin position="1"/>
        <end position="25"/>
    </location>
</feature>
<dbReference type="GO" id="GO:0009279">
    <property type="term" value="C:cell outer membrane"/>
    <property type="evidence" value="ECO:0007669"/>
    <property type="project" value="TreeGrafter"/>
</dbReference>
<dbReference type="PANTHER" id="PTHR36504:SF1">
    <property type="entry name" value="LIPOPOLYSACCHARIDE EXPORT SYSTEM PROTEIN LPTA"/>
    <property type="match status" value="1"/>
</dbReference>
<evidence type="ECO:0000313" key="5">
    <source>
        <dbReference type="Proteomes" id="UP000007718"/>
    </source>
</evidence>
<organism evidence="4 5">
    <name type="scientific">Deinococcus proteolyticus (strain ATCC 35074 / DSM 20540 / JCM 6276 / NBRC 101906 / NCIMB 13154 / VKM Ac-1939 / CCM 2703 / MRP)</name>
    <dbReference type="NCBI Taxonomy" id="693977"/>
    <lineage>
        <taxon>Bacteria</taxon>
        <taxon>Thermotogati</taxon>
        <taxon>Deinococcota</taxon>
        <taxon>Deinococci</taxon>
        <taxon>Deinococcales</taxon>
        <taxon>Deinococcaceae</taxon>
        <taxon>Deinococcus</taxon>
    </lineage>
</organism>
<feature type="chain" id="PRO_5003259608" evidence="2">
    <location>
        <begin position="26"/>
        <end position="299"/>
    </location>
</feature>
<evidence type="ECO:0000313" key="4">
    <source>
        <dbReference type="EMBL" id="ADY27111.1"/>
    </source>
</evidence>
<dbReference type="OrthoDB" id="59791at2"/>
<dbReference type="Proteomes" id="UP000007718">
    <property type="component" value="Chromosome"/>
</dbReference>
<dbReference type="PANTHER" id="PTHR36504">
    <property type="entry name" value="LIPOPOLYSACCHARIDE EXPORT SYSTEM PROTEIN LPTA"/>
    <property type="match status" value="1"/>
</dbReference>
<reference evidence="5" key="1">
    <citation type="submission" date="2011-02" db="EMBL/GenBank/DDBJ databases">
        <title>The complete sequence of chromosome of Deinococcus proteolyticus DSM 20540.</title>
        <authorList>
            <consortium name="US DOE Joint Genome Institute (JGI-PGF)"/>
            <person name="Lucas S."/>
            <person name="Copeland A."/>
            <person name="Lapidus A."/>
            <person name="Bruce D."/>
            <person name="Goodwin L."/>
            <person name="Pitluck S."/>
            <person name="Kyrpides N."/>
            <person name="Mavromatis K."/>
            <person name="Pagani I."/>
            <person name="Ivanova N."/>
            <person name="Ovchinnikova G."/>
            <person name="Zeytun A."/>
            <person name="Detter J.C."/>
            <person name="Han C."/>
            <person name="Land M."/>
            <person name="Hauser L."/>
            <person name="Markowitz V."/>
            <person name="Cheng J.-F."/>
            <person name="Hugenholtz P."/>
            <person name="Woyke T."/>
            <person name="Wu D."/>
            <person name="Pukall R."/>
            <person name="Steenblock K."/>
            <person name="Brambilla E."/>
            <person name="Klenk H.-P."/>
            <person name="Eisen J.A."/>
        </authorList>
    </citation>
    <scope>NUCLEOTIDE SEQUENCE [LARGE SCALE GENOMIC DNA]</scope>
    <source>
        <strain evidence="5">ATCC 35074 / DSM 20540 / JCM 6276 / NBRC 101906 / NCIMB 13154 / VKM Ac-1939 / CCM 2703 / MRP</strain>
    </source>
</reference>
<keyword evidence="5" id="KW-1185">Reference proteome</keyword>
<sequence>MLLNPTAKKAVTFALLSLTGTGVLAQANANRIIKIQGAPRGDLRNGPITFSGNPVRATVSTLSITATEARLAAPQGQTIVGSQGKRNSRFTGDVRVQRGRLAAQGSELVYSEATGQGVLRGSARASFVPENRSGETVQIKAESMSLDVDNNVSTSKGSVVLRQGNQSAAASQLVFDEDRELGVLTGSPRLRQEASGNQKEMLITGGEVRALTGNKTIYVKGNVKLVQGSITTTGNALFYDDNKNVAYVVGNAVSRDSKSGSTVRAPSSGALEQRTDLARVRTLNSGYNIPTSQFKLRGE</sequence>
<dbReference type="Gene3D" id="2.60.450.10">
    <property type="entry name" value="Lipopolysaccharide (LPS) transport protein A like domain"/>
    <property type="match status" value="1"/>
</dbReference>
<evidence type="ECO:0000256" key="2">
    <source>
        <dbReference type="SAM" id="SignalP"/>
    </source>
</evidence>
<accession>F0RMP3</accession>
<dbReference type="KEGG" id="dpt:Deipr_1980"/>
<proteinExistence type="predicted"/>
<feature type="domain" description="Organic solvent tolerance-like N-terminal" evidence="3">
    <location>
        <begin position="138"/>
        <end position="244"/>
    </location>
</feature>
<keyword evidence="1 2" id="KW-0732">Signal</keyword>
<gene>
    <name evidence="4" type="ordered locus">Deipr_1980</name>
</gene>
<dbReference type="InterPro" id="IPR005653">
    <property type="entry name" value="OstA-like_N"/>
</dbReference>
<dbReference type="EMBL" id="CP002536">
    <property type="protein sequence ID" value="ADY27111.1"/>
    <property type="molecule type" value="Genomic_DNA"/>
</dbReference>
<dbReference type="InterPro" id="IPR052037">
    <property type="entry name" value="LPS_export_LptA"/>
</dbReference>
<dbReference type="GO" id="GO:0015920">
    <property type="term" value="P:lipopolysaccharide transport"/>
    <property type="evidence" value="ECO:0007669"/>
    <property type="project" value="TreeGrafter"/>
</dbReference>
<dbReference type="Pfam" id="PF03968">
    <property type="entry name" value="LptD_N"/>
    <property type="match status" value="1"/>
</dbReference>
<dbReference type="GO" id="GO:0017089">
    <property type="term" value="F:glycolipid transfer activity"/>
    <property type="evidence" value="ECO:0007669"/>
    <property type="project" value="TreeGrafter"/>
</dbReference>
<dbReference type="STRING" id="693977.Deipr_1980"/>
<dbReference type="GO" id="GO:0030288">
    <property type="term" value="C:outer membrane-bounded periplasmic space"/>
    <property type="evidence" value="ECO:0007669"/>
    <property type="project" value="TreeGrafter"/>
</dbReference>
<protein>
    <submittedName>
        <fullName evidence="4">OstA family protein</fullName>
    </submittedName>
</protein>
<dbReference type="AlphaFoldDB" id="F0RMP3"/>
<dbReference type="HOGENOM" id="CLU_065814_0_0_0"/>
<dbReference type="eggNOG" id="COG1452">
    <property type="taxonomic scope" value="Bacteria"/>
</dbReference>
<name>F0RMP3_DEIPM</name>
<evidence type="ECO:0000259" key="3">
    <source>
        <dbReference type="Pfam" id="PF03968"/>
    </source>
</evidence>
<dbReference type="RefSeq" id="WP_013615719.1">
    <property type="nucleotide sequence ID" value="NC_015161.1"/>
</dbReference>
<evidence type="ECO:0000256" key="1">
    <source>
        <dbReference type="ARBA" id="ARBA00022729"/>
    </source>
</evidence>
<reference evidence="4 5" key="2">
    <citation type="journal article" date="2012" name="Stand. Genomic Sci.">
        <title>Complete genome sequence of the orange-red pigmented, radioresistant Deinococcus proteolyticus type strain (MRP(T)).</title>
        <authorList>
            <person name="Copeland A."/>
            <person name="Zeytun A."/>
            <person name="Yassawong M."/>
            <person name="Nolan M."/>
            <person name="Lucas S."/>
            <person name="Hammon N."/>
            <person name="Deshpande S."/>
            <person name="Cheng J.F."/>
            <person name="Han C."/>
            <person name="Tapia R."/>
            <person name="Goodwin L.A."/>
            <person name="Pitluck S."/>
            <person name="Mavromatis K."/>
            <person name="Liolios K."/>
            <person name="Pagani I."/>
            <person name="Ivanova N."/>
            <person name="Mikhailova N."/>
            <person name="Pati A."/>
            <person name="Chen A."/>
            <person name="Palaniappan K."/>
            <person name="Land M."/>
            <person name="Hauser L."/>
            <person name="Jeffries C.D."/>
            <person name="Brambilla E.M."/>
            <person name="Rohde M."/>
            <person name="Sikorski J."/>
            <person name="Pukall R."/>
            <person name="Goker M."/>
            <person name="Detter J.C."/>
            <person name="Woyke T."/>
            <person name="Bristow J."/>
            <person name="Eisen J.A."/>
            <person name="Markowitz V."/>
            <person name="Hugenholtz P."/>
            <person name="Kyrpides N.C."/>
            <person name="Klenk H.P."/>
            <person name="Lapidus A."/>
        </authorList>
    </citation>
    <scope>NUCLEOTIDE SEQUENCE [LARGE SCALE GENOMIC DNA]</scope>
    <source>
        <strain evidence="5">ATCC 35074 / DSM 20540 / JCM 6276 / NBRC 101906 / NCIMB 13154 / VKM Ac-1939 / CCM 2703 / MRP</strain>
    </source>
</reference>